<organism evidence="1 2">
    <name type="scientific">Eumeta variegata</name>
    <name type="common">Bagworm moth</name>
    <name type="synonym">Eumeta japonica</name>
    <dbReference type="NCBI Taxonomy" id="151549"/>
    <lineage>
        <taxon>Eukaryota</taxon>
        <taxon>Metazoa</taxon>
        <taxon>Ecdysozoa</taxon>
        <taxon>Arthropoda</taxon>
        <taxon>Hexapoda</taxon>
        <taxon>Insecta</taxon>
        <taxon>Pterygota</taxon>
        <taxon>Neoptera</taxon>
        <taxon>Endopterygota</taxon>
        <taxon>Lepidoptera</taxon>
        <taxon>Glossata</taxon>
        <taxon>Ditrysia</taxon>
        <taxon>Tineoidea</taxon>
        <taxon>Psychidae</taxon>
        <taxon>Oiketicinae</taxon>
        <taxon>Eumeta</taxon>
    </lineage>
</organism>
<accession>A0A4C1UI79</accession>
<dbReference type="EMBL" id="BGZK01000172">
    <property type="protein sequence ID" value="GBP25797.1"/>
    <property type="molecule type" value="Genomic_DNA"/>
</dbReference>
<evidence type="ECO:0000313" key="2">
    <source>
        <dbReference type="Proteomes" id="UP000299102"/>
    </source>
</evidence>
<dbReference type="Proteomes" id="UP000299102">
    <property type="component" value="Unassembled WGS sequence"/>
</dbReference>
<keyword evidence="2" id="KW-1185">Reference proteome</keyword>
<dbReference type="AlphaFoldDB" id="A0A4C1UI79"/>
<comment type="caution">
    <text evidence="1">The sequence shown here is derived from an EMBL/GenBank/DDBJ whole genome shotgun (WGS) entry which is preliminary data.</text>
</comment>
<evidence type="ECO:0000313" key="1">
    <source>
        <dbReference type="EMBL" id="GBP25797.1"/>
    </source>
</evidence>
<reference evidence="1 2" key="1">
    <citation type="journal article" date="2019" name="Commun. Biol.">
        <title>The bagworm genome reveals a unique fibroin gene that provides high tensile strength.</title>
        <authorList>
            <person name="Kono N."/>
            <person name="Nakamura H."/>
            <person name="Ohtoshi R."/>
            <person name="Tomita M."/>
            <person name="Numata K."/>
            <person name="Arakawa K."/>
        </authorList>
    </citation>
    <scope>NUCLEOTIDE SEQUENCE [LARGE SCALE GENOMIC DNA]</scope>
</reference>
<gene>
    <name evidence="1" type="ORF">EVAR_94816_1</name>
</gene>
<sequence length="122" mass="13772">MSNLDSGYESLQREAAPRQLVKLCEHIRGRRRARRRDEVELRLARKLRAAEGRFAERRHGVSSFRTVFCIWVSVRVSGPTPTLSPYNLPSSVPSLLHQSTSTSIIYPIPTQKADNAPVTSPM</sequence>
<proteinExistence type="predicted"/>
<protein>
    <submittedName>
        <fullName evidence="1">Uncharacterized protein</fullName>
    </submittedName>
</protein>
<name>A0A4C1UI79_EUMVA</name>